<dbReference type="CDD" id="cd10336">
    <property type="entry name" value="SLC6sbd_Tyt1-Like"/>
    <property type="match status" value="1"/>
</dbReference>
<dbReference type="Proteomes" id="UP000006380">
    <property type="component" value="Chromosome"/>
</dbReference>
<dbReference type="STRING" id="360105.CCV52592_0958"/>
<organism evidence="7 8">
    <name type="scientific">Campylobacter curvus (strain 525.92)</name>
    <dbReference type="NCBI Taxonomy" id="360105"/>
    <lineage>
        <taxon>Bacteria</taxon>
        <taxon>Pseudomonadati</taxon>
        <taxon>Campylobacterota</taxon>
        <taxon>Epsilonproteobacteria</taxon>
        <taxon>Campylobacterales</taxon>
        <taxon>Campylobacteraceae</taxon>
        <taxon>Campylobacter</taxon>
    </lineage>
</organism>
<dbReference type="KEGG" id="ccv:CCV52592_0958"/>
<dbReference type="SUPFAM" id="SSF161070">
    <property type="entry name" value="SNF-like"/>
    <property type="match status" value="1"/>
</dbReference>
<dbReference type="PANTHER" id="PTHR42948">
    <property type="entry name" value="TRANSPORTER"/>
    <property type="match status" value="1"/>
</dbReference>
<keyword evidence="3 6" id="KW-0812">Transmembrane</keyword>
<dbReference type="PANTHER" id="PTHR42948:SF1">
    <property type="entry name" value="TRANSPORTER"/>
    <property type="match status" value="1"/>
</dbReference>
<protein>
    <submittedName>
        <fullName evidence="7">Na+-dependent transporter, SNF family</fullName>
    </submittedName>
</protein>
<feature type="transmembrane region" description="Helical" evidence="6">
    <location>
        <begin position="294"/>
        <end position="321"/>
    </location>
</feature>
<evidence type="ECO:0000313" key="7">
    <source>
        <dbReference type="EMBL" id="EAU00009.1"/>
    </source>
</evidence>
<dbReference type="InterPro" id="IPR047218">
    <property type="entry name" value="YocR/YhdH-like"/>
</dbReference>
<feature type="transmembrane region" description="Helical" evidence="6">
    <location>
        <begin position="249"/>
        <end position="274"/>
    </location>
</feature>
<proteinExistence type="predicted"/>
<reference evidence="7" key="1">
    <citation type="submission" date="2016-07" db="EMBL/GenBank/DDBJ databases">
        <title>Comparative genomics of the Campylobacter concisus group.</title>
        <authorList>
            <person name="Miller W.G."/>
            <person name="Yee E."/>
            <person name="Chapman M.H."/>
            <person name="Huynh S."/>
            <person name="Bono J.L."/>
            <person name="On S.L.W."/>
            <person name="StLeger J."/>
            <person name="Foster G."/>
            <person name="Parker C.T."/>
        </authorList>
    </citation>
    <scope>NUCLEOTIDE SEQUENCE</scope>
    <source>
        <strain evidence="7">525.92</strain>
    </source>
</reference>
<evidence type="ECO:0000256" key="4">
    <source>
        <dbReference type="ARBA" id="ARBA00022989"/>
    </source>
</evidence>
<dbReference type="OrthoDB" id="9762833at2"/>
<dbReference type="PRINTS" id="PR00176">
    <property type="entry name" value="NANEUSMPORT"/>
</dbReference>
<dbReference type="HOGENOM" id="CLU_006855_3_4_7"/>
<feature type="transmembrane region" description="Helical" evidence="6">
    <location>
        <begin position="424"/>
        <end position="446"/>
    </location>
</feature>
<feature type="transmembrane region" description="Helical" evidence="6">
    <location>
        <begin position="170"/>
        <end position="189"/>
    </location>
</feature>
<keyword evidence="5 6" id="KW-0472">Membrane</keyword>
<dbReference type="InterPro" id="IPR037272">
    <property type="entry name" value="SNS_sf"/>
</dbReference>
<feature type="transmembrane region" description="Helical" evidence="6">
    <location>
        <begin position="84"/>
        <end position="110"/>
    </location>
</feature>
<accession>A7GX84</accession>
<dbReference type="Pfam" id="PF00209">
    <property type="entry name" value="SNF"/>
    <property type="match status" value="2"/>
</dbReference>
<gene>
    <name evidence="7" type="ORF">CCV52592_0958</name>
</gene>
<dbReference type="GO" id="GO:0016020">
    <property type="term" value="C:membrane"/>
    <property type="evidence" value="ECO:0007669"/>
    <property type="project" value="UniProtKB-SubCell"/>
</dbReference>
<keyword evidence="2" id="KW-0813">Transport</keyword>
<dbReference type="PROSITE" id="PS50267">
    <property type="entry name" value="NA_NEUROTRAN_SYMP_3"/>
    <property type="match status" value="1"/>
</dbReference>
<keyword evidence="4 6" id="KW-1133">Transmembrane helix</keyword>
<name>A7GX84_CAMC5</name>
<comment type="subcellular location">
    <subcellularLocation>
        <location evidence="1">Membrane</location>
        <topology evidence="1">Multi-pass membrane protein</topology>
    </subcellularLocation>
</comment>
<evidence type="ECO:0000256" key="5">
    <source>
        <dbReference type="ARBA" id="ARBA00023136"/>
    </source>
</evidence>
<evidence type="ECO:0000256" key="3">
    <source>
        <dbReference type="ARBA" id="ARBA00022692"/>
    </source>
</evidence>
<evidence type="ECO:0000313" key="8">
    <source>
        <dbReference type="Proteomes" id="UP000006380"/>
    </source>
</evidence>
<evidence type="ECO:0000256" key="1">
    <source>
        <dbReference type="ARBA" id="ARBA00004141"/>
    </source>
</evidence>
<feature type="transmembrane region" description="Helical" evidence="6">
    <location>
        <begin position="382"/>
        <end position="404"/>
    </location>
</feature>
<feature type="transmembrane region" description="Helical" evidence="6">
    <location>
        <begin position="41"/>
        <end position="63"/>
    </location>
</feature>
<feature type="transmembrane region" description="Helical" evidence="6">
    <location>
        <begin position="139"/>
        <end position="158"/>
    </location>
</feature>
<keyword evidence="8" id="KW-1185">Reference proteome</keyword>
<dbReference type="RefSeq" id="WP_011992005.1">
    <property type="nucleotide sequence ID" value="NC_009715.2"/>
</dbReference>
<dbReference type="NCBIfam" id="NF037979">
    <property type="entry name" value="Na_transp"/>
    <property type="match status" value="1"/>
</dbReference>
<feature type="transmembrane region" description="Helical" evidence="6">
    <location>
        <begin position="342"/>
        <end position="362"/>
    </location>
</feature>
<evidence type="ECO:0000256" key="6">
    <source>
        <dbReference type="SAM" id="Phobius"/>
    </source>
</evidence>
<evidence type="ECO:0000256" key="2">
    <source>
        <dbReference type="ARBA" id="ARBA00022448"/>
    </source>
</evidence>
<dbReference type="AlphaFoldDB" id="A7GX84"/>
<sequence>MINEKFSKIGFVLAMAGSAVGLGNAWKFPTMVGNNGGSAFIVLYLVLTFCVAFVAFLAELSIGKLGESDVVSSIYKLAPKHKRAWSLSGFFMIGAVLIASFYMVVIGWILKYIYLSFGKLPVTNEQAGAEFDTLLTNDAFSAILCFSIVFLIVFFAVSKGIKSGIERLNVWMMPSLFVLLFGMLCYSLTMSDGFVKAAKFLFVPNFDAISADTLLQALGLAFFSLSMGVGVIPTYAANLPERTNLIKSTLSIIFINILIGIMMGLVVFTFIFAYGGDTTQGGPGLIFVSLATLFAKLGVIGNVMAVAFFVSLLFAGVTSAVSMIEPFAYYLVRKFDFTRKKALVYIGILVYVLGIACVLSYYKPTAQNFSVFGKPMFDALDYLTSNIMMPIGAIIFSAFVGWVLKKDGLFFLFGDFMGKFWFEIWYFALRFLVPIAIFIIMIYQILGK</sequence>
<dbReference type="EMBL" id="CP000767">
    <property type="protein sequence ID" value="EAU00009.1"/>
    <property type="molecule type" value="Genomic_DNA"/>
</dbReference>
<feature type="transmembrane region" description="Helical" evidence="6">
    <location>
        <begin position="214"/>
        <end position="237"/>
    </location>
</feature>
<dbReference type="InterPro" id="IPR000175">
    <property type="entry name" value="Na/ntran_symport"/>
</dbReference>